<dbReference type="InterPro" id="IPR013747">
    <property type="entry name" value="ACP_syn_III_C"/>
</dbReference>
<evidence type="ECO:0000256" key="13">
    <source>
        <dbReference type="HAMAP-Rule" id="MF_01815"/>
    </source>
</evidence>
<comment type="similarity">
    <text evidence="2 13">Belongs to the thiolase-like superfamily. FabH family.</text>
</comment>
<reference evidence="16 17" key="1">
    <citation type="submission" date="2020-05" db="EMBL/GenBank/DDBJ databases">
        <title>Complete genome of Desulfobulbus oligotrophicus.</title>
        <authorList>
            <person name="Podar M."/>
        </authorList>
    </citation>
    <scope>NUCLEOTIDE SEQUENCE [LARGE SCALE GENOMIC DNA]</scope>
    <source>
        <strain evidence="16 17">Prop6</strain>
    </source>
</reference>
<keyword evidence="4 13" id="KW-0963">Cytoplasm</keyword>
<evidence type="ECO:0000256" key="5">
    <source>
        <dbReference type="ARBA" id="ARBA00022516"/>
    </source>
</evidence>
<dbReference type="Pfam" id="PF08545">
    <property type="entry name" value="ACP_syn_III"/>
    <property type="match status" value="1"/>
</dbReference>
<keyword evidence="11 13" id="KW-0012">Acyltransferase</keyword>
<dbReference type="AlphaFoldDB" id="A0A7T6AR60"/>
<dbReference type="FunFam" id="3.40.47.10:FF:000004">
    <property type="entry name" value="3-oxoacyl-[acyl-carrier-protein] synthase 3"/>
    <property type="match status" value="1"/>
</dbReference>
<evidence type="ECO:0000256" key="12">
    <source>
        <dbReference type="ARBA" id="ARBA00051096"/>
    </source>
</evidence>
<dbReference type="PANTHER" id="PTHR34069">
    <property type="entry name" value="3-OXOACYL-[ACYL-CARRIER-PROTEIN] SYNTHASE 3"/>
    <property type="match status" value="1"/>
</dbReference>
<protein>
    <recommendedName>
        <fullName evidence="3 13">Beta-ketoacyl-[acyl-carrier-protein] synthase III</fullName>
        <shortName evidence="13">Beta-ketoacyl-ACP synthase III</shortName>
        <shortName evidence="13">KAS III</shortName>
        <ecNumber evidence="3 13">2.3.1.180</ecNumber>
    </recommendedName>
    <alternativeName>
        <fullName evidence="13">3-oxoacyl-[acyl-carrier-protein] synthase 3</fullName>
    </alternativeName>
    <alternativeName>
        <fullName evidence="13">3-oxoacyl-[acyl-carrier-protein] synthase III</fullName>
    </alternativeName>
</protein>
<proteinExistence type="inferred from homology"/>
<evidence type="ECO:0000259" key="15">
    <source>
        <dbReference type="Pfam" id="PF08545"/>
    </source>
</evidence>
<evidence type="ECO:0000256" key="9">
    <source>
        <dbReference type="ARBA" id="ARBA00023160"/>
    </source>
</evidence>
<keyword evidence="5 13" id="KW-0444">Lipid biosynthesis</keyword>
<evidence type="ECO:0000259" key="14">
    <source>
        <dbReference type="Pfam" id="PF08541"/>
    </source>
</evidence>
<feature type="domain" description="Beta-ketoacyl-[acyl-carrier-protein] synthase III N-terminal" evidence="15">
    <location>
        <begin position="107"/>
        <end position="185"/>
    </location>
</feature>
<keyword evidence="7 13" id="KW-0276">Fatty acid metabolism</keyword>
<comment type="domain">
    <text evidence="13">The last Arg residue of the ACP-binding site is essential for the weak association between ACP/AcpP and FabH.</text>
</comment>
<dbReference type="EMBL" id="CP054140">
    <property type="protein sequence ID" value="QQG66533.1"/>
    <property type="molecule type" value="Genomic_DNA"/>
</dbReference>
<dbReference type="GO" id="GO:0033818">
    <property type="term" value="F:beta-ketoacyl-acyl-carrier-protein synthase III activity"/>
    <property type="evidence" value="ECO:0007669"/>
    <property type="project" value="UniProtKB-UniRule"/>
</dbReference>
<gene>
    <name evidence="13" type="primary">fabH</name>
    <name evidence="16" type="ORF">HP555_11975</name>
</gene>
<dbReference type="PANTHER" id="PTHR34069:SF2">
    <property type="entry name" value="BETA-KETOACYL-[ACYL-CARRIER-PROTEIN] SYNTHASE III"/>
    <property type="match status" value="1"/>
</dbReference>
<keyword evidence="9 13" id="KW-0275">Fatty acid biosynthesis</keyword>
<keyword evidence="6 13" id="KW-0808">Transferase</keyword>
<evidence type="ECO:0000256" key="2">
    <source>
        <dbReference type="ARBA" id="ARBA00008642"/>
    </source>
</evidence>
<dbReference type="UniPathway" id="UPA00094"/>
<name>A0A7T6AR60_9BACT</name>
<dbReference type="InterPro" id="IPR016039">
    <property type="entry name" value="Thiolase-like"/>
</dbReference>
<dbReference type="GO" id="GO:0006633">
    <property type="term" value="P:fatty acid biosynthetic process"/>
    <property type="evidence" value="ECO:0007669"/>
    <property type="project" value="UniProtKB-UniRule"/>
</dbReference>
<evidence type="ECO:0000256" key="10">
    <source>
        <dbReference type="ARBA" id="ARBA00023268"/>
    </source>
</evidence>
<evidence type="ECO:0000256" key="8">
    <source>
        <dbReference type="ARBA" id="ARBA00023098"/>
    </source>
</evidence>
<dbReference type="CDD" id="cd00830">
    <property type="entry name" value="KAS_III"/>
    <property type="match status" value="1"/>
</dbReference>
<evidence type="ECO:0000256" key="11">
    <source>
        <dbReference type="ARBA" id="ARBA00023315"/>
    </source>
</evidence>
<evidence type="ECO:0000256" key="4">
    <source>
        <dbReference type="ARBA" id="ARBA00022490"/>
    </source>
</evidence>
<feature type="active site" evidence="13">
    <location>
        <position position="282"/>
    </location>
</feature>
<dbReference type="GO" id="GO:0005737">
    <property type="term" value="C:cytoplasm"/>
    <property type="evidence" value="ECO:0007669"/>
    <property type="project" value="UniProtKB-SubCell"/>
</dbReference>
<evidence type="ECO:0000313" key="17">
    <source>
        <dbReference type="Proteomes" id="UP000596092"/>
    </source>
</evidence>
<keyword evidence="8 13" id="KW-0443">Lipid metabolism</keyword>
<evidence type="ECO:0000256" key="7">
    <source>
        <dbReference type="ARBA" id="ARBA00022832"/>
    </source>
</evidence>
<evidence type="ECO:0000256" key="3">
    <source>
        <dbReference type="ARBA" id="ARBA00012333"/>
    </source>
</evidence>
<dbReference type="HAMAP" id="MF_01815">
    <property type="entry name" value="FabH"/>
    <property type="match status" value="1"/>
</dbReference>
<dbReference type="GO" id="GO:0004315">
    <property type="term" value="F:3-oxoacyl-[acyl-carrier-protein] synthase activity"/>
    <property type="evidence" value="ECO:0007669"/>
    <property type="project" value="InterPro"/>
</dbReference>
<comment type="pathway">
    <text evidence="1 13">Lipid metabolism; fatty acid biosynthesis.</text>
</comment>
<sequence length="325" mass="35484">MIRAVILGTGSCLPARTLTNLELEQMVETSDEWITTRTGIRNRHIAAAGEQTYQLAAKAARRALAVTGIDPEELDLIIVATISPHMIMPSTACFVQAELGAVNAFAYDINAACAGFTYGLDLASNYIQNRADMKILLIGAETLSARVNWQDRNTCVLFGDGAGAVIVSGSSDGRGIFGSNLKADGKLWNLLFMDSPESLNPDLQRQDWQGAHIQMNGSDIFKHAVRLMEDAVKTLLRKTKTAIEDISLMIPHQANIRILNNLKERLGISEEKIFINLSQYGNTSAASIPIALDEAHRQGRLVRGDIVLLCTFGGGLTWGSLLMRW</sequence>
<feature type="domain" description="Beta-ketoacyl-[acyl-carrier-protein] synthase III C-terminal" evidence="14">
    <location>
        <begin position="236"/>
        <end position="325"/>
    </location>
</feature>
<comment type="subunit">
    <text evidence="13">Homodimer.</text>
</comment>
<comment type="subcellular location">
    <subcellularLocation>
        <location evidence="13">Cytoplasm</location>
    </subcellularLocation>
</comment>
<dbReference type="InterPro" id="IPR004655">
    <property type="entry name" value="FabH"/>
</dbReference>
<dbReference type="EC" id="2.3.1.180" evidence="3 13"/>
<comment type="catalytic activity">
    <reaction evidence="12">
        <text>malonyl-[ACP] + acetyl-CoA + H(+) = 3-oxobutanoyl-[ACP] + CO2 + CoA</text>
        <dbReference type="Rhea" id="RHEA:12080"/>
        <dbReference type="Rhea" id="RHEA-COMP:9623"/>
        <dbReference type="Rhea" id="RHEA-COMP:9625"/>
        <dbReference type="ChEBI" id="CHEBI:15378"/>
        <dbReference type="ChEBI" id="CHEBI:16526"/>
        <dbReference type="ChEBI" id="CHEBI:57287"/>
        <dbReference type="ChEBI" id="CHEBI:57288"/>
        <dbReference type="ChEBI" id="CHEBI:78449"/>
        <dbReference type="ChEBI" id="CHEBI:78450"/>
        <dbReference type="EC" id="2.3.1.180"/>
    </reaction>
    <physiologicalReaction direction="left-to-right" evidence="12">
        <dbReference type="Rhea" id="RHEA:12081"/>
    </physiologicalReaction>
</comment>
<feature type="active site" evidence="13">
    <location>
        <position position="113"/>
    </location>
</feature>
<dbReference type="SUPFAM" id="SSF53901">
    <property type="entry name" value="Thiolase-like"/>
    <property type="match status" value="1"/>
</dbReference>
<feature type="active site" evidence="13">
    <location>
        <position position="252"/>
    </location>
</feature>
<dbReference type="Proteomes" id="UP000596092">
    <property type="component" value="Chromosome"/>
</dbReference>
<dbReference type="RefSeq" id="WP_199262811.1">
    <property type="nucleotide sequence ID" value="NZ_CP054140.1"/>
</dbReference>
<dbReference type="NCBIfam" id="NF006829">
    <property type="entry name" value="PRK09352.1"/>
    <property type="match status" value="1"/>
</dbReference>
<evidence type="ECO:0000256" key="1">
    <source>
        <dbReference type="ARBA" id="ARBA00005194"/>
    </source>
</evidence>
<organism evidence="16 17">
    <name type="scientific">Desulfobulbus oligotrophicus</name>
    <dbReference type="NCBI Taxonomy" id="1909699"/>
    <lineage>
        <taxon>Bacteria</taxon>
        <taxon>Pseudomonadati</taxon>
        <taxon>Thermodesulfobacteriota</taxon>
        <taxon>Desulfobulbia</taxon>
        <taxon>Desulfobulbales</taxon>
        <taxon>Desulfobulbaceae</taxon>
        <taxon>Desulfobulbus</taxon>
    </lineage>
</organism>
<dbReference type="KEGG" id="dog:HP555_11975"/>
<keyword evidence="10 13" id="KW-0511">Multifunctional enzyme</keyword>
<dbReference type="Pfam" id="PF08541">
    <property type="entry name" value="ACP_syn_III_C"/>
    <property type="match status" value="1"/>
</dbReference>
<evidence type="ECO:0000313" key="16">
    <source>
        <dbReference type="EMBL" id="QQG66533.1"/>
    </source>
</evidence>
<keyword evidence="17" id="KW-1185">Reference proteome</keyword>
<dbReference type="GO" id="GO:0044550">
    <property type="term" value="P:secondary metabolite biosynthetic process"/>
    <property type="evidence" value="ECO:0007669"/>
    <property type="project" value="TreeGrafter"/>
</dbReference>
<dbReference type="NCBIfam" id="TIGR00747">
    <property type="entry name" value="fabH"/>
    <property type="match status" value="1"/>
</dbReference>
<dbReference type="InterPro" id="IPR013751">
    <property type="entry name" value="ACP_syn_III_N"/>
</dbReference>
<accession>A0A7T6AR60</accession>
<comment type="function">
    <text evidence="13">Catalyzes the condensation reaction of fatty acid synthesis by the addition to an acyl acceptor of two carbons from malonyl-ACP. Catalyzes the first condensation reaction which initiates fatty acid synthesis and may therefore play a role in governing the total rate of fatty acid production. Possesses both acetoacetyl-ACP synthase and acetyl transacylase activities. Its substrate specificity determines the biosynthesis of branched-chain and/or straight-chain of fatty acids.</text>
</comment>
<evidence type="ECO:0000256" key="6">
    <source>
        <dbReference type="ARBA" id="ARBA00022679"/>
    </source>
</evidence>
<feature type="region of interest" description="ACP-binding" evidence="13">
    <location>
        <begin position="253"/>
        <end position="257"/>
    </location>
</feature>
<dbReference type="Gene3D" id="3.40.47.10">
    <property type="match status" value="1"/>
</dbReference>